<reference evidence="2 3" key="1">
    <citation type="journal article" date="2024" name="BMC Genomics">
        <title>De novo assembly and annotation of Popillia japonica's genome with initial clues to its potential as an invasive pest.</title>
        <authorList>
            <person name="Cucini C."/>
            <person name="Boschi S."/>
            <person name="Funari R."/>
            <person name="Cardaioli E."/>
            <person name="Iannotti N."/>
            <person name="Marturano G."/>
            <person name="Paoli F."/>
            <person name="Bruttini M."/>
            <person name="Carapelli A."/>
            <person name="Frati F."/>
            <person name="Nardi F."/>
        </authorList>
    </citation>
    <scope>NUCLEOTIDE SEQUENCE [LARGE SCALE GENOMIC DNA]</scope>
    <source>
        <strain evidence="2">DMR45628</strain>
    </source>
</reference>
<feature type="region of interest" description="Disordered" evidence="1">
    <location>
        <begin position="1"/>
        <end position="73"/>
    </location>
</feature>
<dbReference type="AlphaFoldDB" id="A0AAW1LYT4"/>
<gene>
    <name evidence="2" type="ORF">QE152_g9343</name>
</gene>
<organism evidence="2 3">
    <name type="scientific">Popillia japonica</name>
    <name type="common">Japanese beetle</name>
    <dbReference type="NCBI Taxonomy" id="7064"/>
    <lineage>
        <taxon>Eukaryota</taxon>
        <taxon>Metazoa</taxon>
        <taxon>Ecdysozoa</taxon>
        <taxon>Arthropoda</taxon>
        <taxon>Hexapoda</taxon>
        <taxon>Insecta</taxon>
        <taxon>Pterygota</taxon>
        <taxon>Neoptera</taxon>
        <taxon>Endopterygota</taxon>
        <taxon>Coleoptera</taxon>
        <taxon>Polyphaga</taxon>
        <taxon>Scarabaeiformia</taxon>
        <taxon>Scarabaeidae</taxon>
        <taxon>Rutelinae</taxon>
        <taxon>Popillia</taxon>
    </lineage>
</organism>
<name>A0AAW1LYT4_POPJA</name>
<keyword evidence="3" id="KW-1185">Reference proteome</keyword>
<evidence type="ECO:0000313" key="3">
    <source>
        <dbReference type="Proteomes" id="UP001458880"/>
    </source>
</evidence>
<evidence type="ECO:0000256" key="1">
    <source>
        <dbReference type="SAM" id="MobiDB-lite"/>
    </source>
</evidence>
<accession>A0AAW1LYT4</accession>
<dbReference type="EMBL" id="JASPKY010000079">
    <property type="protein sequence ID" value="KAK9739063.1"/>
    <property type="molecule type" value="Genomic_DNA"/>
</dbReference>
<sequence>MVFTSAKRSPWPSSYGEKCPQDPDQGSTSAKRSPWPSSYGEKCPQDPDQGSTGGVHHQLPSSEPGIGAHELHRMQMHCHGAAFSFQLSATLAEPAGYAVAIGSKRTGKMQHY</sequence>
<evidence type="ECO:0000313" key="2">
    <source>
        <dbReference type="EMBL" id="KAK9739063.1"/>
    </source>
</evidence>
<dbReference type="Proteomes" id="UP001458880">
    <property type="component" value="Unassembled WGS sequence"/>
</dbReference>
<protein>
    <submittedName>
        <fullName evidence="2">Uncharacterized protein</fullName>
    </submittedName>
</protein>
<proteinExistence type="predicted"/>
<comment type="caution">
    <text evidence="2">The sequence shown here is derived from an EMBL/GenBank/DDBJ whole genome shotgun (WGS) entry which is preliminary data.</text>
</comment>